<dbReference type="Proteomes" id="UP001501116">
    <property type="component" value="Unassembled WGS sequence"/>
</dbReference>
<dbReference type="GO" id="GO:0016787">
    <property type="term" value="F:hydrolase activity"/>
    <property type="evidence" value="ECO:0007669"/>
    <property type="project" value="UniProtKB-KW"/>
</dbReference>
<sequence length="502" mass="53226">MRKLIVATFCALLVTAVPAVATAAPDAPGGVAGVDVPRLAWADCGQGVQCATAVVPLDYRRPHGPTIALAAYRVPAADPAHRIGSLFINPGGPGGPTKGFVRAYGFRGPPELHQRFDIVSFDPRGVAASSAITCRTPQEYRASWDGATARPAPGAYDRAVAGAKDFDESCYARSGGILPHAGAENFARDLDVLRAAVGDEKVSYLGISYGTFLGTVYANLFPRHIRVLSLDGAYDPESYANRPYDYDRGQYRALDAGLSRFFDWCAGAPAACGFGDGHPAESFLSMQRDLDRNPIRDEKGAFVANAATMAVQLSFTVNEGKENWPDLGKQLKAAQGRGGPLLAPFDDSTVNLLAANTAIECMDRVFPGGLRPLRAKLAANVRTGPLLGPALGYGPPSYDHSHATACTQWQAPRLSRYAGPWNAAGSPPILVTGTIGDPDTPFQDAVALSRTFDNARLLVFDGEGHSAMQRSACATGHEVRYLVDKVLPPRGTVCADEQQPVG</sequence>
<accession>A0ABN2QD73</accession>
<dbReference type="InterPro" id="IPR000073">
    <property type="entry name" value="AB_hydrolase_1"/>
</dbReference>
<evidence type="ECO:0000259" key="5">
    <source>
        <dbReference type="Pfam" id="PF00561"/>
    </source>
</evidence>
<reference evidence="7 8" key="1">
    <citation type="journal article" date="2019" name="Int. J. Syst. Evol. Microbiol.">
        <title>The Global Catalogue of Microorganisms (GCM) 10K type strain sequencing project: providing services to taxonomists for standard genome sequencing and annotation.</title>
        <authorList>
            <consortium name="The Broad Institute Genomics Platform"/>
            <consortium name="The Broad Institute Genome Sequencing Center for Infectious Disease"/>
            <person name="Wu L."/>
            <person name="Ma J."/>
        </authorList>
    </citation>
    <scope>NUCLEOTIDE SEQUENCE [LARGE SCALE GENOMIC DNA]</scope>
    <source>
        <strain evidence="7 8">JCM 14545</strain>
    </source>
</reference>
<dbReference type="SUPFAM" id="SSF53474">
    <property type="entry name" value="alpha/beta-Hydrolases"/>
    <property type="match status" value="1"/>
</dbReference>
<evidence type="ECO:0000313" key="7">
    <source>
        <dbReference type="EMBL" id="GAA1949986.1"/>
    </source>
</evidence>
<evidence type="ECO:0000313" key="8">
    <source>
        <dbReference type="Proteomes" id="UP001501116"/>
    </source>
</evidence>
<evidence type="ECO:0000256" key="3">
    <source>
        <dbReference type="ARBA" id="ARBA00022801"/>
    </source>
</evidence>
<dbReference type="RefSeq" id="WP_344415602.1">
    <property type="nucleotide sequence ID" value="NZ_BAAANN010000006.1"/>
</dbReference>
<feature type="domain" description="Peptidase S33 tripeptidyl aminopeptidase-like C-terminal" evidence="6">
    <location>
        <begin position="403"/>
        <end position="494"/>
    </location>
</feature>
<dbReference type="EMBL" id="BAAANN010000006">
    <property type="protein sequence ID" value="GAA1949986.1"/>
    <property type="molecule type" value="Genomic_DNA"/>
</dbReference>
<proteinExistence type="inferred from homology"/>
<dbReference type="Pfam" id="PF00561">
    <property type="entry name" value="Abhydrolase_1"/>
    <property type="match status" value="1"/>
</dbReference>
<evidence type="ECO:0000256" key="4">
    <source>
        <dbReference type="SAM" id="SignalP"/>
    </source>
</evidence>
<organism evidence="7 8">
    <name type="scientific">Amycolatopsis minnesotensis</name>
    <dbReference type="NCBI Taxonomy" id="337894"/>
    <lineage>
        <taxon>Bacteria</taxon>
        <taxon>Bacillati</taxon>
        <taxon>Actinomycetota</taxon>
        <taxon>Actinomycetes</taxon>
        <taxon>Pseudonocardiales</taxon>
        <taxon>Pseudonocardiaceae</taxon>
        <taxon>Amycolatopsis</taxon>
    </lineage>
</organism>
<dbReference type="InterPro" id="IPR051601">
    <property type="entry name" value="Serine_prot/Carboxylest_S33"/>
</dbReference>
<keyword evidence="8" id="KW-1185">Reference proteome</keyword>
<evidence type="ECO:0000256" key="2">
    <source>
        <dbReference type="ARBA" id="ARBA00022729"/>
    </source>
</evidence>
<keyword evidence="2 4" id="KW-0732">Signal</keyword>
<comment type="similarity">
    <text evidence="1">Belongs to the peptidase S33 family.</text>
</comment>
<dbReference type="Gene3D" id="3.40.50.1820">
    <property type="entry name" value="alpha/beta hydrolase"/>
    <property type="match status" value="1"/>
</dbReference>
<protein>
    <submittedName>
        <fullName evidence="7">Alpha/beta hydrolase</fullName>
    </submittedName>
</protein>
<name>A0ABN2QD73_9PSEU</name>
<feature type="domain" description="AB hydrolase-1" evidence="5">
    <location>
        <begin position="86"/>
        <end position="256"/>
    </location>
</feature>
<dbReference type="InterPro" id="IPR029058">
    <property type="entry name" value="AB_hydrolase_fold"/>
</dbReference>
<feature type="chain" id="PRO_5045588145" evidence="4">
    <location>
        <begin position="24"/>
        <end position="502"/>
    </location>
</feature>
<gene>
    <name evidence="7" type="ORF">GCM10009754_18260</name>
</gene>
<comment type="caution">
    <text evidence="7">The sequence shown here is derived from an EMBL/GenBank/DDBJ whole genome shotgun (WGS) entry which is preliminary data.</text>
</comment>
<evidence type="ECO:0000259" key="6">
    <source>
        <dbReference type="Pfam" id="PF08386"/>
    </source>
</evidence>
<dbReference type="PANTHER" id="PTHR43248:SF29">
    <property type="entry name" value="TRIPEPTIDYL AMINOPEPTIDASE"/>
    <property type="match status" value="1"/>
</dbReference>
<dbReference type="Pfam" id="PF08386">
    <property type="entry name" value="Abhydrolase_4"/>
    <property type="match status" value="1"/>
</dbReference>
<dbReference type="PANTHER" id="PTHR43248">
    <property type="entry name" value="2-SUCCINYL-6-HYDROXY-2,4-CYCLOHEXADIENE-1-CARBOXYLATE SYNTHASE"/>
    <property type="match status" value="1"/>
</dbReference>
<evidence type="ECO:0000256" key="1">
    <source>
        <dbReference type="ARBA" id="ARBA00010088"/>
    </source>
</evidence>
<dbReference type="InterPro" id="IPR013595">
    <property type="entry name" value="Pept_S33_TAP-like_C"/>
</dbReference>
<keyword evidence="3 7" id="KW-0378">Hydrolase</keyword>
<feature type="signal peptide" evidence="4">
    <location>
        <begin position="1"/>
        <end position="23"/>
    </location>
</feature>